<keyword evidence="3" id="KW-1185">Reference proteome</keyword>
<reference evidence="2 3" key="1">
    <citation type="submission" date="2020-12" db="EMBL/GenBank/DDBJ databases">
        <title>Bacterial novel species Adhaeribacter sp. BT258 isolated from soil.</title>
        <authorList>
            <person name="Jung H.-Y."/>
        </authorList>
    </citation>
    <scope>NUCLEOTIDE SEQUENCE [LARGE SCALE GENOMIC DNA]</scope>
    <source>
        <strain evidence="2 3">BT258</strain>
    </source>
</reference>
<evidence type="ECO:0000313" key="3">
    <source>
        <dbReference type="Proteomes" id="UP000644147"/>
    </source>
</evidence>
<dbReference type="RefSeq" id="WP_200507740.1">
    <property type="nucleotide sequence ID" value="NZ_JAEHFX010000012.1"/>
</dbReference>
<gene>
    <name evidence="2" type="ORF">I5M27_17770</name>
</gene>
<dbReference type="PROSITE" id="PS51257">
    <property type="entry name" value="PROKAR_LIPOPROTEIN"/>
    <property type="match status" value="1"/>
</dbReference>
<protein>
    <recommendedName>
        <fullName evidence="4">Lipoprotein</fullName>
    </recommendedName>
</protein>
<evidence type="ECO:0000313" key="2">
    <source>
        <dbReference type="EMBL" id="MBK0404844.1"/>
    </source>
</evidence>
<evidence type="ECO:0008006" key="4">
    <source>
        <dbReference type="Google" id="ProtNLM"/>
    </source>
</evidence>
<proteinExistence type="predicted"/>
<name>A0ABS1C645_9BACT</name>
<dbReference type="Proteomes" id="UP000644147">
    <property type="component" value="Unassembled WGS sequence"/>
</dbReference>
<comment type="caution">
    <text evidence="2">The sequence shown here is derived from an EMBL/GenBank/DDBJ whole genome shotgun (WGS) entry which is preliminary data.</text>
</comment>
<feature type="region of interest" description="Disordered" evidence="1">
    <location>
        <begin position="57"/>
        <end position="89"/>
    </location>
</feature>
<sequence>MKQSVLARIFIAFFFLIFSFSCENSRPENATQPHEFEPVTSPDTAISAQTPVDSHVVADTGNQPEIPETKTERQPMPTAEELKEVTPDQAAKRALHNDAMKAARMKPDAFVTYMKTRIPYYRGKGNLKAENDLVRIRINKTEMKIETMQGAQTFPMQ</sequence>
<evidence type="ECO:0000256" key="1">
    <source>
        <dbReference type="SAM" id="MobiDB-lite"/>
    </source>
</evidence>
<dbReference type="EMBL" id="JAEHFX010000012">
    <property type="protein sequence ID" value="MBK0404844.1"/>
    <property type="molecule type" value="Genomic_DNA"/>
</dbReference>
<accession>A0ABS1C645</accession>
<feature type="region of interest" description="Disordered" evidence="1">
    <location>
        <begin position="27"/>
        <end position="46"/>
    </location>
</feature>
<organism evidence="2 3">
    <name type="scientific">Adhaeribacter terrigena</name>
    <dbReference type="NCBI Taxonomy" id="2793070"/>
    <lineage>
        <taxon>Bacteria</taxon>
        <taxon>Pseudomonadati</taxon>
        <taxon>Bacteroidota</taxon>
        <taxon>Cytophagia</taxon>
        <taxon>Cytophagales</taxon>
        <taxon>Hymenobacteraceae</taxon>
        <taxon>Adhaeribacter</taxon>
    </lineage>
</organism>